<evidence type="ECO:0000256" key="1">
    <source>
        <dbReference type="ARBA" id="ARBA00022649"/>
    </source>
</evidence>
<evidence type="ECO:0000313" key="7">
    <source>
        <dbReference type="EMBL" id="OGF65830.1"/>
    </source>
</evidence>
<protein>
    <recommendedName>
        <fullName evidence="6">PIN domain-containing protein</fullName>
    </recommendedName>
</protein>
<evidence type="ECO:0000256" key="2">
    <source>
        <dbReference type="ARBA" id="ARBA00022722"/>
    </source>
</evidence>
<dbReference type="InterPro" id="IPR029060">
    <property type="entry name" value="PIN-like_dom_sf"/>
</dbReference>
<keyword evidence="2" id="KW-0540">Nuclease</keyword>
<evidence type="ECO:0000256" key="4">
    <source>
        <dbReference type="ARBA" id="ARBA00022801"/>
    </source>
</evidence>
<dbReference type="Proteomes" id="UP000178943">
    <property type="component" value="Unassembled WGS sequence"/>
</dbReference>
<keyword evidence="3" id="KW-0479">Metal-binding</keyword>
<name>A0A1F5VR87_9BACT</name>
<dbReference type="SUPFAM" id="SSF88723">
    <property type="entry name" value="PIN domain-like"/>
    <property type="match status" value="1"/>
</dbReference>
<dbReference type="InterPro" id="IPR051749">
    <property type="entry name" value="PINc/VapC_TA_RNase"/>
</dbReference>
<dbReference type="PANTHER" id="PTHR42740">
    <property type="entry name" value="RIBONUCLEASE VAPC3"/>
    <property type="match status" value="1"/>
</dbReference>
<dbReference type="Gene3D" id="3.40.50.1010">
    <property type="entry name" value="5'-nuclease"/>
    <property type="match status" value="1"/>
</dbReference>
<organism evidence="7 8">
    <name type="scientific">Candidatus Fischerbacteria bacterium RBG_13_37_8</name>
    <dbReference type="NCBI Taxonomy" id="1817863"/>
    <lineage>
        <taxon>Bacteria</taxon>
        <taxon>Candidatus Fischeribacteriota</taxon>
    </lineage>
</organism>
<evidence type="ECO:0000256" key="3">
    <source>
        <dbReference type="ARBA" id="ARBA00022723"/>
    </source>
</evidence>
<keyword evidence="5" id="KW-0460">Magnesium</keyword>
<dbReference type="CDD" id="cd18759">
    <property type="entry name" value="PIN_MtVapC3-like"/>
    <property type="match status" value="1"/>
</dbReference>
<dbReference type="AlphaFoldDB" id="A0A1F5VR87"/>
<dbReference type="GO" id="GO:0004540">
    <property type="term" value="F:RNA nuclease activity"/>
    <property type="evidence" value="ECO:0007669"/>
    <property type="project" value="TreeGrafter"/>
</dbReference>
<feature type="domain" description="PIN" evidence="6">
    <location>
        <begin position="4"/>
        <end position="119"/>
    </location>
</feature>
<dbReference type="EMBL" id="MFGW01000103">
    <property type="protein sequence ID" value="OGF65830.1"/>
    <property type="molecule type" value="Genomic_DNA"/>
</dbReference>
<evidence type="ECO:0000259" key="6">
    <source>
        <dbReference type="Pfam" id="PF01850"/>
    </source>
</evidence>
<gene>
    <name evidence="7" type="ORF">A2Y62_19155</name>
</gene>
<dbReference type="GO" id="GO:0016787">
    <property type="term" value="F:hydrolase activity"/>
    <property type="evidence" value="ECO:0007669"/>
    <property type="project" value="UniProtKB-KW"/>
</dbReference>
<comment type="caution">
    <text evidence="7">The sequence shown here is derived from an EMBL/GenBank/DDBJ whole genome shotgun (WGS) entry which is preliminary data.</text>
</comment>
<proteinExistence type="predicted"/>
<evidence type="ECO:0000313" key="8">
    <source>
        <dbReference type="Proteomes" id="UP000178943"/>
    </source>
</evidence>
<sequence>MNNYFVDSTIWVDFFRGRKSSVKELVMPLIEEDKIYYNGIVLSELLIGAINESEFDFLKDNFQGLHYLETDYEIFEKASLMGYKMRKKGMLIPLSDLLIALHCRQTNLTLITMDKHFKIINNEFPFSLYFINQR</sequence>
<dbReference type="InterPro" id="IPR002716">
    <property type="entry name" value="PIN_dom"/>
</dbReference>
<dbReference type="PANTHER" id="PTHR42740:SF1">
    <property type="entry name" value="RIBONUCLEASE VAPC3"/>
    <property type="match status" value="1"/>
</dbReference>
<dbReference type="Pfam" id="PF01850">
    <property type="entry name" value="PIN"/>
    <property type="match status" value="1"/>
</dbReference>
<accession>A0A1F5VR87</accession>
<reference evidence="7 8" key="1">
    <citation type="journal article" date="2016" name="Nat. Commun.">
        <title>Thousands of microbial genomes shed light on interconnected biogeochemical processes in an aquifer system.</title>
        <authorList>
            <person name="Anantharaman K."/>
            <person name="Brown C.T."/>
            <person name="Hug L.A."/>
            <person name="Sharon I."/>
            <person name="Castelle C.J."/>
            <person name="Probst A.J."/>
            <person name="Thomas B.C."/>
            <person name="Singh A."/>
            <person name="Wilkins M.J."/>
            <person name="Karaoz U."/>
            <person name="Brodie E.L."/>
            <person name="Williams K.H."/>
            <person name="Hubbard S.S."/>
            <person name="Banfield J.F."/>
        </authorList>
    </citation>
    <scope>NUCLEOTIDE SEQUENCE [LARGE SCALE GENOMIC DNA]</scope>
</reference>
<dbReference type="STRING" id="1817863.A2Y62_19155"/>
<keyword evidence="4" id="KW-0378">Hydrolase</keyword>
<dbReference type="GO" id="GO:0046872">
    <property type="term" value="F:metal ion binding"/>
    <property type="evidence" value="ECO:0007669"/>
    <property type="project" value="UniProtKB-KW"/>
</dbReference>
<evidence type="ECO:0000256" key="5">
    <source>
        <dbReference type="ARBA" id="ARBA00022842"/>
    </source>
</evidence>
<keyword evidence="1" id="KW-1277">Toxin-antitoxin system</keyword>